<accession>A0AC35TTU8</accession>
<dbReference type="Proteomes" id="UP000095286">
    <property type="component" value="Unplaced"/>
</dbReference>
<protein>
    <submittedName>
        <fullName evidence="2">Hydrolase_4 domain-containing protein</fullName>
    </submittedName>
</protein>
<dbReference type="WBParaSite" id="RSKR_0000442800.1">
    <property type="protein sequence ID" value="RSKR_0000442800.1"/>
    <property type="gene ID" value="RSKR_0000442800"/>
</dbReference>
<proteinExistence type="predicted"/>
<evidence type="ECO:0000313" key="1">
    <source>
        <dbReference type="Proteomes" id="UP000095286"/>
    </source>
</evidence>
<reference evidence="2" key="1">
    <citation type="submission" date="2016-11" db="UniProtKB">
        <authorList>
            <consortium name="WormBaseParasite"/>
        </authorList>
    </citation>
    <scope>IDENTIFICATION</scope>
    <source>
        <strain evidence="2">KR3021</strain>
    </source>
</reference>
<name>A0AC35TTU8_9BILA</name>
<organism evidence="1 2">
    <name type="scientific">Rhabditophanes sp. KR3021</name>
    <dbReference type="NCBI Taxonomy" id="114890"/>
    <lineage>
        <taxon>Eukaryota</taxon>
        <taxon>Metazoa</taxon>
        <taxon>Ecdysozoa</taxon>
        <taxon>Nematoda</taxon>
        <taxon>Chromadorea</taxon>
        <taxon>Rhabditida</taxon>
        <taxon>Tylenchina</taxon>
        <taxon>Panagrolaimomorpha</taxon>
        <taxon>Strongyloidoidea</taxon>
        <taxon>Alloionematidae</taxon>
        <taxon>Rhabditophanes</taxon>
    </lineage>
</organism>
<sequence>MTSLMNEVPFRKVAFPSSTKNDPLLLVEYTSEEPKIAVKRSNIPQKKPSNKNENEMEASAGDKPKEPSPKRVATPTNLEVECLEENEVLDIEVLRNLYGEGQKSYREALSEIGNTRFSFIEKEIILMGYSLGGVVSIKLASEFPNIKGLILIATPSTIKSVLSTTFVCGDKTKDPDTNQKIICNTVRKKGSSLEEDATHTTGDKKYRRSKTKKNILSINPKHAFNAATLIHDVNCPVWFSTSSSQQPTSGQYTTT</sequence>
<evidence type="ECO:0000313" key="2">
    <source>
        <dbReference type="WBParaSite" id="RSKR_0000442800.1"/>
    </source>
</evidence>